<dbReference type="OrthoDB" id="7331812at2759"/>
<dbReference type="Proteomes" id="UP000691718">
    <property type="component" value="Unassembled WGS sequence"/>
</dbReference>
<dbReference type="PANTHER" id="PTHR23080">
    <property type="entry name" value="THAP DOMAIN PROTEIN"/>
    <property type="match status" value="1"/>
</dbReference>
<keyword evidence="3" id="KW-1185">Reference proteome</keyword>
<dbReference type="InterPro" id="IPR027805">
    <property type="entry name" value="Transposase_HTH_dom"/>
</dbReference>
<evidence type="ECO:0000313" key="2">
    <source>
        <dbReference type="EMBL" id="CAG5030084.1"/>
    </source>
</evidence>
<gene>
    <name evidence="2" type="ORF">PAPOLLO_LOCUS19404</name>
</gene>
<comment type="caution">
    <text evidence="2">The sequence shown here is derived from an EMBL/GenBank/DDBJ whole genome shotgun (WGS) entry which is preliminary data.</text>
</comment>
<dbReference type="AlphaFoldDB" id="A0A8S3XND1"/>
<feature type="domain" description="Transposase Helix-turn-helix" evidence="1">
    <location>
        <begin position="171"/>
        <end position="215"/>
    </location>
</feature>
<name>A0A8S3XND1_PARAO</name>
<evidence type="ECO:0000313" key="3">
    <source>
        <dbReference type="Proteomes" id="UP000691718"/>
    </source>
</evidence>
<organism evidence="2 3">
    <name type="scientific">Parnassius apollo</name>
    <name type="common">Apollo butterfly</name>
    <name type="synonym">Papilio apollo</name>
    <dbReference type="NCBI Taxonomy" id="110799"/>
    <lineage>
        <taxon>Eukaryota</taxon>
        <taxon>Metazoa</taxon>
        <taxon>Ecdysozoa</taxon>
        <taxon>Arthropoda</taxon>
        <taxon>Hexapoda</taxon>
        <taxon>Insecta</taxon>
        <taxon>Pterygota</taxon>
        <taxon>Neoptera</taxon>
        <taxon>Endopterygota</taxon>
        <taxon>Lepidoptera</taxon>
        <taxon>Glossata</taxon>
        <taxon>Ditrysia</taxon>
        <taxon>Papilionoidea</taxon>
        <taxon>Papilionidae</taxon>
        <taxon>Parnassiinae</taxon>
        <taxon>Parnassini</taxon>
        <taxon>Parnassius</taxon>
        <taxon>Parnassius</taxon>
    </lineage>
</organism>
<sequence>MGNEHQHRCLKKSAVPSVFSWTTKSISQEGQAREEQLLARNIKKALFEQAHTSASISRPEDLNFAEELCTQALDIASEQCIQTLDIACDQCPEAENLEELTPVHNYKSVGPQTCVMLKIFSTDLLLTDNESLMFYTGLESYSNFKLVLNTLLLMAWHNSLTYRWSQVIGVSIEDQFLILLIKLRRNKPDYEIAKIFNISKTEVSNIIVTWIHFVHKFKCIIYGQMIFGLEVI</sequence>
<reference evidence="2" key="1">
    <citation type="submission" date="2021-04" db="EMBL/GenBank/DDBJ databases">
        <authorList>
            <person name="Tunstrom K."/>
        </authorList>
    </citation>
    <scope>NUCLEOTIDE SEQUENCE</scope>
</reference>
<dbReference type="EMBL" id="CAJQZP010001207">
    <property type="protein sequence ID" value="CAG5030084.1"/>
    <property type="molecule type" value="Genomic_DNA"/>
</dbReference>
<dbReference type="Pfam" id="PF13613">
    <property type="entry name" value="HTH_Tnp_4"/>
    <property type="match status" value="1"/>
</dbReference>
<proteinExistence type="predicted"/>
<accession>A0A8S3XND1</accession>
<evidence type="ECO:0000259" key="1">
    <source>
        <dbReference type="Pfam" id="PF13613"/>
    </source>
</evidence>
<protein>
    <submittedName>
        <fullName evidence="2">(apollo) hypothetical protein</fullName>
    </submittedName>
</protein>